<comment type="caution">
    <text evidence="2">The sequence shown here is derived from an EMBL/GenBank/DDBJ whole genome shotgun (WGS) entry which is preliminary data.</text>
</comment>
<dbReference type="EMBL" id="CAUYUJ010005377">
    <property type="protein sequence ID" value="CAK0813436.1"/>
    <property type="molecule type" value="Genomic_DNA"/>
</dbReference>
<evidence type="ECO:0000313" key="3">
    <source>
        <dbReference type="Proteomes" id="UP001189429"/>
    </source>
</evidence>
<proteinExistence type="predicted"/>
<protein>
    <submittedName>
        <fullName evidence="2">Uncharacterized protein</fullName>
    </submittedName>
</protein>
<dbReference type="PANTHER" id="PTHR16291">
    <property type="entry name" value="NUCLEAR CAP-BINDING PROTEIN SUBUNIT 3"/>
    <property type="match status" value="1"/>
</dbReference>
<feature type="region of interest" description="Disordered" evidence="1">
    <location>
        <begin position="1"/>
        <end position="26"/>
    </location>
</feature>
<dbReference type="Proteomes" id="UP001189429">
    <property type="component" value="Unassembled WGS sequence"/>
</dbReference>
<evidence type="ECO:0000313" key="2">
    <source>
        <dbReference type="EMBL" id="CAK0813436.1"/>
    </source>
</evidence>
<dbReference type="Pfam" id="PF10309">
    <property type="entry name" value="NCBP3"/>
    <property type="match status" value="1"/>
</dbReference>
<sequence>MLPSLDAADDGGSEAHIAPRREPNAFAPARPDTLHCYGVDFLSTREVLDLLRDYGPQQVEWLDDSSCNVVFESAEAAETCLTGLPEVAEVVDSALASGLPVLDGEGWIRTRPLRLRQ</sequence>
<name>A0ABN9R3U4_9DINO</name>
<dbReference type="InterPro" id="IPR019416">
    <property type="entry name" value="NCBP3"/>
</dbReference>
<feature type="non-terminal residue" evidence="2">
    <location>
        <position position="117"/>
    </location>
</feature>
<evidence type="ECO:0000256" key="1">
    <source>
        <dbReference type="SAM" id="MobiDB-lite"/>
    </source>
</evidence>
<dbReference type="PANTHER" id="PTHR16291:SF0">
    <property type="entry name" value="NUCLEAR CAP-BINDING PROTEIN SUBUNIT 3"/>
    <property type="match status" value="1"/>
</dbReference>
<keyword evidence="3" id="KW-1185">Reference proteome</keyword>
<reference evidence="2" key="1">
    <citation type="submission" date="2023-10" db="EMBL/GenBank/DDBJ databases">
        <authorList>
            <person name="Chen Y."/>
            <person name="Shah S."/>
            <person name="Dougan E. K."/>
            <person name="Thang M."/>
            <person name="Chan C."/>
        </authorList>
    </citation>
    <scope>NUCLEOTIDE SEQUENCE [LARGE SCALE GENOMIC DNA]</scope>
</reference>
<accession>A0ABN9R3U4</accession>
<gene>
    <name evidence="2" type="ORF">PCOR1329_LOCUS17358</name>
</gene>
<organism evidence="2 3">
    <name type="scientific">Prorocentrum cordatum</name>
    <dbReference type="NCBI Taxonomy" id="2364126"/>
    <lineage>
        <taxon>Eukaryota</taxon>
        <taxon>Sar</taxon>
        <taxon>Alveolata</taxon>
        <taxon>Dinophyceae</taxon>
        <taxon>Prorocentrales</taxon>
        <taxon>Prorocentraceae</taxon>
        <taxon>Prorocentrum</taxon>
    </lineage>
</organism>